<proteinExistence type="predicted"/>
<organism evidence="1 2">
    <name type="scientific">Sphenostylis stenocarpa</name>
    <dbReference type="NCBI Taxonomy" id="92480"/>
    <lineage>
        <taxon>Eukaryota</taxon>
        <taxon>Viridiplantae</taxon>
        <taxon>Streptophyta</taxon>
        <taxon>Embryophyta</taxon>
        <taxon>Tracheophyta</taxon>
        <taxon>Spermatophyta</taxon>
        <taxon>Magnoliopsida</taxon>
        <taxon>eudicotyledons</taxon>
        <taxon>Gunneridae</taxon>
        <taxon>Pentapetalae</taxon>
        <taxon>rosids</taxon>
        <taxon>fabids</taxon>
        <taxon>Fabales</taxon>
        <taxon>Fabaceae</taxon>
        <taxon>Papilionoideae</taxon>
        <taxon>50 kb inversion clade</taxon>
        <taxon>NPAAA clade</taxon>
        <taxon>indigoferoid/millettioid clade</taxon>
        <taxon>Phaseoleae</taxon>
        <taxon>Sphenostylis</taxon>
    </lineage>
</organism>
<gene>
    <name evidence="1" type="ORF">AYBTSS11_LOCUS26554</name>
</gene>
<sequence>MVDFVPRYAHFVSSVIAEEKSTAVHLGCTGIDPNVGRLGLQIVSWGYNYTKDLLMSQLFSSKLAGAGLVMYIH</sequence>
<protein>
    <submittedName>
        <fullName evidence="1">Uncharacterized protein</fullName>
    </submittedName>
</protein>
<keyword evidence="2" id="KW-1185">Reference proteome</keyword>
<evidence type="ECO:0000313" key="2">
    <source>
        <dbReference type="Proteomes" id="UP001189624"/>
    </source>
</evidence>
<name>A0AA86THS2_9FABA</name>
<evidence type="ECO:0000313" key="1">
    <source>
        <dbReference type="EMBL" id="CAJ1974474.1"/>
    </source>
</evidence>
<accession>A0AA86THS2</accession>
<dbReference type="Gramene" id="rna-AYBTSS11_LOCUS26554">
    <property type="protein sequence ID" value="CAJ1974474.1"/>
    <property type="gene ID" value="gene-AYBTSS11_LOCUS26554"/>
</dbReference>
<dbReference type="Proteomes" id="UP001189624">
    <property type="component" value="Chromosome 9"/>
</dbReference>
<dbReference type="EMBL" id="OY731406">
    <property type="protein sequence ID" value="CAJ1974474.1"/>
    <property type="molecule type" value="Genomic_DNA"/>
</dbReference>
<reference evidence="1" key="1">
    <citation type="submission" date="2023-10" db="EMBL/GenBank/DDBJ databases">
        <authorList>
            <person name="Domelevo Entfellner J.-B."/>
        </authorList>
    </citation>
    <scope>NUCLEOTIDE SEQUENCE</scope>
</reference>
<dbReference type="AlphaFoldDB" id="A0AA86THS2"/>